<dbReference type="PANTHER" id="PTHR45641">
    <property type="entry name" value="TETRATRICOPEPTIDE REPEAT PROTEIN (AFU_ORTHOLOGUE AFUA_6G03870)"/>
    <property type="match status" value="1"/>
</dbReference>
<evidence type="ECO:0000256" key="2">
    <source>
        <dbReference type="ARBA" id="ARBA00022803"/>
    </source>
</evidence>
<evidence type="ECO:0000313" key="5">
    <source>
        <dbReference type="Proteomes" id="UP001163046"/>
    </source>
</evidence>
<evidence type="ECO:0000313" key="4">
    <source>
        <dbReference type="EMBL" id="KAJ7383720.1"/>
    </source>
</evidence>
<feature type="repeat" description="TPR" evidence="3">
    <location>
        <begin position="454"/>
        <end position="487"/>
    </location>
</feature>
<dbReference type="Proteomes" id="UP001163046">
    <property type="component" value="Unassembled WGS sequence"/>
</dbReference>
<feature type="repeat" description="TPR" evidence="3">
    <location>
        <begin position="680"/>
        <end position="713"/>
    </location>
</feature>
<feature type="repeat" description="TPR" evidence="3">
    <location>
        <begin position="764"/>
        <end position="797"/>
    </location>
</feature>
<gene>
    <name evidence="4" type="ORF">OS493_026250</name>
</gene>
<protein>
    <recommendedName>
        <fullName evidence="6">Kinesin light chain</fullName>
    </recommendedName>
</protein>
<feature type="repeat" description="TPR" evidence="3">
    <location>
        <begin position="806"/>
        <end position="839"/>
    </location>
</feature>
<sequence>MPEATSFVMTVNAESPETLLESYVSFARQLKCPEYAVTNTHNSKDLNTDEKITNLKTLISTKIELYTSWLLVVDNVTNISGVHGHLPKRGSEQWARGQLLITTQDTASISLASSFHQHTSLSKGMEPRDAGSLLAMLSGIADSEMDQEVAQALDYQPLALASAATYVRQVRKNKPLKIPCHPTKFINHTFSFLSVCAPQPLRLDIVTNYVLDVQKEIEDKEAISMRILRCSLLLFEEEEKSGVHIRIHQVVHDAINTVIKDQHLQAVNGAVRSFSQFIAEYLSVDDLDSLVNRKHIVPHLKTLSMKIENLFSKQDISEVAQHRNVNIQCFPSNFQTLGKVCEDHSEFYAAKRYFNLALEIIQRSDAGNVRDVADVGLTLDKVHLNLSHFHQAKEHCQYPLAIQKKELGLEHAKIYHNLGNVHWELGDLEQAKECHDRALAIRLEKLGPEHVNVASTYNNLALVHWHLGDPEQAKEYYHRALTILLEKLGPEHVDVASTYNNLGVVHSDLGDLEQAKECHDRALAIRLEKLGPEHVDVASTYNNLGLVHKNLGDLEQAKEYYDRARVILLEKLGPEHVNVASTYNNLGLVHWHLGDREQQKTWVLYTRTWVTWSKQKSIMIVRGSFFWKSSDLSMLMSHRLTITWVLLTGTWVTGSKQKIIIIVHLLILLEKLGPERVDVASTYNNLGIVHMDLGDLEQAKECHDRALAIRLEKLGPEHVDVASTYNSLGLVHKDLGDLEQAKEYYDRARVILLEKLGPEHVNVASTYNNLGLAHWHLGDLEQAKEYHDRARAIRLEKLGPEHVDVASTYNNLGIVHRDLGDLEQAKECHDRALAIRLEKLGPEHVDVASTYNNLGIVHRDLGDLEQAKECHDRALAIRLEKLGPEHVDVASTYNNLGLVHKDLGDLEQAKECHDRALAIRLEKFGPEHV</sequence>
<dbReference type="PRINTS" id="PR00381">
    <property type="entry name" value="KINESINLIGHT"/>
</dbReference>
<dbReference type="EMBL" id="MU825895">
    <property type="protein sequence ID" value="KAJ7383720.1"/>
    <property type="molecule type" value="Genomic_DNA"/>
</dbReference>
<dbReference type="PANTHER" id="PTHR45641:SF1">
    <property type="entry name" value="AAA+ ATPASE DOMAIN-CONTAINING PROTEIN"/>
    <property type="match status" value="1"/>
</dbReference>
<dbReference type="Gene3D" id="1.25.40.10">
    <property type="entry name" value="Tetratricopeptide repeat domain"/>
    <property type="match status" value="4"/>
</dbReference>
<dbReference type="InterPro" id="IPR019734">
    <property type="entry name" value="TPR_rpt"/>
</dbReference>
<dbReference type="Pfam" id="PF13374">
    <property type="entry name" value="TPR_10"/>
    <property type="match status" value="1"/>
</dbReference>
<dbReference type="SMART" id="SM00028">
    <property type="entry name" value="TPR"/>
    <property type="match status" value="11"/>
</dbReference>
<organism evidence="4 5">
    <name type="scientific">Desmophyllum pertusum</name>
    <dbReference type="NCBI Taxonomy" id="174260"/>
    <lineage>
        <taxon>Eukaryota</taxon>
        <taxon>Metazoa</taxon>
        <taxon>Cnidaria</taxon>
        <taxon>Anthozoa</taxon>
        <taxon>Hexacorallia</taxon>
        <taxon>Scleractinia</taxon>
        <taxon>Caryophylliina</taxon>
        <taxon>Caryophylliidae</taxon>
        <taxon>Desmophyllum</taxon>
    </lineage>
</organism>
<feature type="repeat" description="TPR" evidence="3">
    <location>
        <begin position="412"/>
        <end position="445"/>
    </location>
</feature>
<name>A0A9W9ZLR5_9CNID</name>
<dbReference type="SUPFAM" id="SSF48452">
    <property type="entry name" value="TPR-like"/>
    <property type="match status" value="3"/>
</dbReference>
<dbReference type="AlphaFoldDB" id="A0A9W9ZLR5"/>
<feature type="repeat" description="TPR" evidence="3">
    <location>
        <begin position="496"/>
        <end position="529"/>
    </location>
</feature>
<feature type="repeat" description="TPR" evidence="3">
    <location>
        <begin position="538"/>
        <end position="571"/>
    </location>
</feature>
<dbReference type="Gene3D" id="3.40.50.300">
    <property type="entry name" value="P-loop containing nucleotide triphosphate hydrolases"/>
    <property type="match status" value="1"/>
</dbReference>
<proteinExistence type="predicted"/>
<dbReference type="Pfam" id="PF13181">
    <property type="entry name" value="TPR_8"/>
    <property type="match status" value="1"/>
</dbReference>
<reference evidence="4" key="1">
    <citation type="submission" date="2023-01" db="EMBL/GenBank/DDBJ databases">
        <title>Genome assembly of the deep-sea coral Lophelia pertusa.</title>
        <authorList>
            <person name="Herrera S."/>
            <person name="Cordes E."/>
        </authorList>
    </citation>
    <scope>NUCLEOTIDE SEQUENCE</scope>
    <source>
        <strain evidence="4">USNM1676648</strain>
        <tissue evidence="4">Polyp</tissue>
    </source>
</reference>
<keyword evidence="2 3" id="KW-0802">TPR repeat</keyword>
<accession>A0A9W9ZLR5</accession>
<dbReference type="PROSITE" id="PS50005">
    <property type="entry name" value="TPR"/>
    <property type="match status" value="10"/>
</dbReference>
<feature type="repeat" description="TPR" evidence="3">
    <location>
        <begin position="890"/>
        <end position="923"/>
    </location>
</feature>
<evidence type="ECO:0000256" key="3">
    <source>
        <dbReference type="PROSITE-ProRule" id="PRU00339"/>
    </source>
</evidence>
<comment type="caution">
    <text evidence="4">The sequence shown here is derived from an EMBL/GenBank/DDBJ whole genome shotgun (WGS) entry which is preliminary data.</text>
</comment>
<dbReference type="InterPro" id="IPR027417">
    <property type="entry name" value="P-loop_NTPase"/>
</dbReference>
<dbReference type="OrthoDB" id="5985555at2759"/>
<evidence type="ECO:0000256" key="1">
    <source>
        <dbReference type="ARBA" id="ARBA00022737"/>
    </source>
</evidence>
<keyword evidence="5" id="KW-1185">Reference proteome</keyword>
<keyword evidence="1" id="KW-0677">Repeat</keyword>
<dbReference type="Pfam" id="PF13424">
    <property type="entry name" value="TPR_12"/>
    <property type="match status" value="4"/>
</dbReference>
<feature type="repeat" description="TPR" evidence="3">
    <location>
        <begin position="848"/>
        <end position="881"/>
    </location>
</feature>
<feature type="repeat" description="TPR" evidence="3">
    <location>
        <begin position="722"/>
        <end position="755"/>
    </location>
</feature>
<evidence type="ECO:0008006" key="6">
    <source>
        <dbReference type="Google" id="ProtNLM"/>
    </source>
</evidence>
<dbReference type="InterPro" id="IPR011990">
    <property type="entry name" value="TPR-like_helical_dom_sf"/>
</dbReference>